<dbReference type="NCBIfam" id="TIGR01383">
    <property type="entry name" value="not_thiJ"/>
    <property type="match status" value="1"/>
</dbReference>
<protein>
    <recommendedName>
        <fullName evidence="1">DJ-1/PfpI domain-containing protein</fullName>
    </recommendedName>
</protein>
<comment type="caution">
    <text evidence="2">The sequence shown here is derived from an EMBL/GenBank/DDBJ whole genome shotgun (WGS) entry which is preliminary data.</text>
</comment>
<dbReference type="CDD" id="cd03135">
    <property type="entry name" value="GATase1_DJ-1"/>
    <property type="match status" value="1"/>
</dbReference>
<dbReference type="AlphaFoldDB" id="A0A645BQP9"/>
<dbReference type="Gene3D" id="3.40.50.880">
    <property type="match status" value="1"/>
</dbReference>
<reference evidence="2" key="1">
    <citation type="submission" date="2019-08" db="EMBL/GenBank/DDBJ databases">
        <authorList>
            <person name="Kucharzyk K."/>
            <person name="Murdoch R.W."/>
            <person name="Higgins S."/>
            <person name="Loffler F."/>
        </authorList>
    </citation>
    <scope>NUCLEOTIDE SEQUENCE</scope>
</reference>
<dbReference type="InterPro" id="IPR029062">
    <property type="entry name" value="Class_I_gatase-like"/>
</dbReference>
<name>A0A645BQP9_9ZZZZ</name>
<dbReference type="SUPFAM" id="SSF52317">
    <property type="entry name" value="Class I glutamine amidotransferase-like"/>
    <property type="match status" value="1"/>
</dbReference>
<dbReference type="Pfam" id="PF01965">
    <property type="entry name" value="DJ-1_PfpI"/>
    <property type="match status" value="1"/>
</dbReference>
<dbReference type="InterPro" id="IPR050325">
    <property type="entry name" value="Prot/Nucl_acid_deglycase"/>
</dbReference>
<evidence type="ECO:0000259" key="1">
    <source>
        <dbReference type="Pfam" id="PF01965"/>
    </source>
</evidence>
<feature type="domain" description="DJ-1/PfpI" evidence="1">
    <location>
        <begin position="2"/>
        <end position="162"/>
    </location>
</feature>
<dbReference type="GO" id="GO:0005737">
    <property type="term" value="C:cytoplasm"/>
    <property type="evidence" value="ECO:0007669"/>
    <property type="project" value="TreeGrafter"/>
</dbReference>
<organism evidence="2">
    <name type="scientific">bioreactor metagenome</name>
    <dbReference type="NCBI Taxonomy" id="1076179"/>
    <lineage>
        <taxon>unclassified sequences</taxon>
        <taxon>metagenomes</taxon>
        <taxon>ecological metagenomes</taxon>
    </lineage>
</organism>
<dbReference type="InterPro" id="IPR006287">
    <property type="entry name" value="DJ-1"/>
</dbReference>
<evidence type="ECO:0000313" key="2">
    <source>
        <dbReference type="EMBL" id="MPM67567.1"/>
    </source>
</evidence>
<accession>A0A645BQP9</accession>
<gene>
    <name evidence="2" type="ORF">SDC9_114490</name>
</gene>
<dbReference type="EMBL" id="VSSQ01021763">
    <property type="protein sequence ID" value="MPM67567.1"/>
    <property type="molecule type" value="Genomic_DNA"/>
</dbReference>
<sequence length="180" mass="19595">MIYVFMANGFEEVEALATVDFLRRCELDVTSVGIGSRQVTGSHAITVVCDIMDSELSLNHPIETIVLPGGMPGTINLEKSPVVQRLIDYCIDNQILICAICAAPSILGHKNILQGVKATCFPGFENELFGANLSNDYVCHDSNIITAKGVGYVFDFAQVIASQFVPPEKAAEIRRSLQCR</sequence>
<dbReference type="PANTHER" id="PTHR48094">
    <property type="entry name" value="PROTEIN/NUCLEIC ACID DEGLYCASE DJ-1-RELATED"/>
    <property type="match status" value="1"/>
</dbReference>
<dbReference type="PANTHER" id="PTHR48094:SF12">
    <property type="entry name" value="PARKINSON DISEASE PROTEIN 7 HOMOLOG"/>
    <property type="match status" value="1"/>
</dbReference>
<dbReference type="InterPro" id="IPR002818">
    <property type="entry name" value="DJ-1/PfpI"/>
</dbReference>
<proteinExistence type="predicted"/>